<evidence type="ECO:0000313" key="12">
    <source>
        <dbReference type="Proteomes" id="UP000309734"/>
    </source>
</evidence>
<evidence type="ECO:0000313" key="10">
    <source>
        <dbReference type="EMBL" id="THZ68528.1"/>
    </source>
</evidence>
<evidence type="ECO:0000256" key="4">
    <source>
        <dbReference type="ARBA" id="ARBA00023212"/>
    </source>
</evidence>
<dbReference type="InterPro" id="IPR029006">
    <property type="entry name" value="ADF-H/Gelsolin-like_dom_sf"/>
</dbReference>
<dbReference type="GO" id="GO:0030864">
    <property type="term" value="C:cortical actin cytoskeleton"/>
    <property type="evidence" value="ECO:0007669"/>
    <property type="project" value="TreeGrafter"/>
</dbReference>
<proteinExistence type="inferred from homology"/>
<comment type="similarity">
    <text evidence="5">Belongs to the actin-binding proteins ADF family. Coactosin subfamily.</text>
</comment>
<dbReference type="FunFam" id="3.40.20.10:FF:000018">
    <property type="entry name" value="Coactosin-like 1"/>
    <property type="match status" value="1"/>
</dbReference>
<dbReference type="InterPro" id="IPR002108">
    <property type="entry name" value="ADF-H"/>
</dbReference>
<accession>A0A4S9WRL5</accession>
<reference evidence="11 12" key="1">
    <citation type="submission" date="2018-10" db="EMBL/GenBank/DDBJ databases">
        <title>Fifty Aureobasidium pullulans genomes reveal a recombining polyextremotolerant generalist.</title>
        <authorList>
            <person name="Gostincar C."/>
            <person name="Turk M."/>
            <person name="Zajc J."/>
            <person name="Gunde-Cimerman N."/>
        </authorList>
    </citation>
    <scope>NUCLEOTIDE SEQUENCE [LARGE SCALE GENOMIC DNA]</scope>
    <source>
        <strain evidence="9 13">EXF-10081</strain>
        <strain evidence="8 11">EXF-11318</strain>
        <strain evidence="10 12">EXF-3519</strain>
    </source>
</reference>
<feature type="region of interest" description="Disordered" evidence="6">
    <location>
        <begin position="154"/>
        <end position="226"/>
    </location>
</feature>
<evidence type="ECO:0000256" key="3">
    <source>
        <dbReference type="ARBA" id="ARBA00023203"/>
    </source>
</evidence>
<dbReference type="Proteomes" id="UP000310374">
    <property type="component" value="Unassembled WGS sequence"/>
</dbReference>
<keyword evidence="3" id="KW-0009">Actin-binding</keyword>
<dbReference type="Gene3D" id="3.40.20.10">
    <property type="entry name" value="Severin"/>
    <property type="match status" value="1"/>
</dbReference>
<evidence type="ECO:0000313" key="8">
    <source>
        <dbReference type="EMBL" id="THW10375.1"/>
    </source>
</evidence>
<dbReference type="GO" id="GO:0005884">
    <property type="term" value="C:actin filament"/>
    <property type="evidence" value="ECO:0007669"/>
    <property type="project" value="TreeGrafter"/>
</dbReference>
<comment type="caution">
    <text evidence="10">The sequence shown here is derived from an EMBL/GenBank/DDBJ whole genome shotgun (WGS) entry which is preliminary data.</text>
</comment>
<evidence type="ECO:0000256" key="2">
    <source>
        <dbReference type="ARBA" id="ARBA00022490"/>
    </source>
</evidence>
<evidence type="ECO:0000256" key="5">
    <source>
        <dbReference type="ARBA" id="ARBA00038052"/>
    </source>
</evidence>
<dbReference type="CDD" id="cd11282">
    <property type="entry name" value="ADF_coactosin_like"/>
    <property type="match status" value="1"/>
</dbReference>
<sequence>MPQTADNLLSDPEIATAYEDVRSDKSATTWMVLKYISGTSDALKLDSTGEGEISEMVEHLGDDEAAYAFVRMTVGNDELSQRVKFVFVSWCGPNTRVMRRAKMTTQIGQVKQVLRSYAIEIQTDSKTDLKDSEVTMKLRKAMGANCTRPCWGIMPQSQPPSQEGQAPTQPRQGNLNFITFGEPQQSPSTRAIRSHAAKEGWKSRKKSKSIAAAAQTPLPRATTENAPAALLAPPRLVEDDEEEEMDSHALAAATSLMLSESQSARMFKPHQLGSTHDPFQQFPVRWEESFGPLVQFYRTRIGEVWMGMIAVDWGQQGNTEFVDFPLQVSIAQREPAMFYAVLSNTSVMAPPSNAISMRQQPFMSQWLRHKAVEALRKAITDPTRAYTDSVIMTVIYVYFNEALRSERDIAVNVHAPALKRMVAARGGLKVIASNGKDGLILSRYLTWCDRIISNTLGTPLLFGDYVEDLTVGKTQWNGMWSKVQTIM</sequence>
<dbReference type="GO" id="GO:0030833">
    <property type="term" value="P:regulation of actin filament polymerization"/>
    <property type="evidence" value="ECO:0007669"/>
    <property type="project" value="TreeGrafter"/>
</dbReference>
<dbReference type="EMBL" id="QZAT01000348">
    <property type="protein sequence ID" value="THX19444.1"/>
    <property type="molecule type" value="Genomic_DNA"/>
</dbReference>
<keyword evidence="2" id="KW-0963">Cytoplasm</keyword>
<comment type="subcellular location">
    <subcellularLocation>
        <location evidence="1">Cytoplasm</location>
        <location evidence="1">Cytoskeleton</location>
    </subcellularLocation>
</comment>
<evidence type="ECO:0000256" key="1">
    <source>
        <dbReference type="ARBA" id="ARBA00004245"/>
    </source>
</evidence>
<dbReference type="Proteomes" id="UP000309734">
    <property type="component" value="Unassembled WGS sequence"/>
</dbReference>
<evidence type="ECO:0000313" key="9">
    <source>
        <dbReference type="EMBL" id="THX19444.1"/>
    </source>
</evidence>
<dbReference type="Proteomes" id="UP000308014">
    <property type="component" value="Unassembled WGS sequence"/>
</dbReference>
<dbReference type="EMBL" id="QZBS01000295">
    <property type="protein sequence ID" value="THZ68528.1"/>
    <property type="molecule type" value="Genomic_DNA"/>
</dbReference>
<dbReference type="PANTHER" id="PTHR10829:SF56">
    <property type="entry name" value="ADF-H DOMAIN-CONTAINING PROTEIN"/>
    <property type="match status" value="1"/>
</dbReference>
<gene>
    <name evidence="10" type="ORF">D6C85_07433</name>
    <name evidence="9" type="ORF">D6D12_10703</name>
    <name evidence="8" type="ORF">D6D24_08000</name>
</gene>
<dbReference type="PROSITE" id="PS51263">
    <property type="entry name" value="ADF_H"/>
    <property type="match status" value="1"/>
</dbReference>
<dbReference type="SUPFAM" id="SSF55753">
    <property type="entry name" value="Actin depolymerizing proteins"/>
    <property type="match status" value="1"/>
</dbReference>
<evidence type="ECO:0000259" key="7">
    <source>
        <dbReference type="PROSITE" id="PS51263"/>
    </source>
</evidence>
<dbReference type="AlphaFoldDB" id="A0A4S9WRL5"/>
<dbReference type="PANTHER" id="PTHR10829">
    <property type="entry name" value="CORTACTIN AND DREBRIN"/>
    <property type="match status" value="1"/>
</dbReference>
<feature type="domain" description="ADF-H" evidence="7">
    <location>
        <begin position="6"/>
        <end position="139"/>
    </location>
</feature>
<dbReference type="Pfam" id="PF00241">
    <property type="entry name" value="Cofilin_ADF"/>
    <property type="match status" value="1"/>
</dbReference>
<evidence type="ECO:0000313" key="13">
    <source>
        <dbReference type="Proteomes" id="UP000310374"/>
    </source>
</evidence>
<dbReference type="EMBL" id="QZAJ01000426">
    <property type="protein sequence ID" value="THW10375.1"/>
    <property type="molecule type" value="Genomic_DNA"/>
</dbReference>
<evidence type="ECO:0000256" key="6">
    <source>
        <dbReference type="SAM" id="MobiDB-lite"/>
    </source>
</evidence>
<dbReference type="GO" id="GO:0030427">
    <property type="term" value="C:site of polarized growth"/>
    <property type="evidence" value="ECO:0007669"/>
    <property type="project" value="TreeGrafter"/>
</dbReference>
<feature type="compositionally biased region" description="Polar residues" evidence="6">
    <location>
        <begin position="155"/>
        <end position="191"/>
    </location>
</feature>
<evidence type="ECO:0000313" key="11">
    <source>
        <dbReference type="Proteomes" id="UP000308014"/>
    </source>
</evidence>
<organism evidence="10 12">
    <name type="scientific">Aureobasidium pullulans</name>
    <name type="common">Black yeast</name>
    <name type="synonym">Pullularia pullulans</name>
    <dbReference type="NCBI Taxonomy" id="5580"/>
    <lineage>
        <taxon>Eukaryota</taxon>
        <taxon>Fungi</taxon>
        <taxon>Dikarya</taxon>
        <taxon>Ascomycota</taxon>
        <taxon>Pezizomycotina</taxon>
        <taxon>Dothideomycetes</taxon>
        <taxon>Dothideomycetidae</taxon>
        <taxon>Dothideales</taxon>
        <taxon>Saccotheciaceae</taxon>
        <taxon>Aureobasidium</taxon>
    </lineage>
</organism>
<dbReference type="SMART" id="SM00102">
    <property type="entry name" value="ADF"/>
    <property type="match status" value="1"/>
</dbReference>
<keyword evidence="4" id="KW-0206">Cytoskeleton</keyword>
<protein>
    <recommendedName>
        <fullName evidence="7">ADF-H domain-containing protein</fullName>
    </recommendedName>
</protein>
<name>A0A4S9WRL5_AURPU</name>
<dbReference type="GO" id="GO:0051015">
    <property type="term" value="F:actin filament binding"/>
    <property type="evidence" value="ECO:0007669"/>
    <property type="project" value="TreeGrafter"/>
</dbReference>